<protein>
    <submittedName>
        <fullName evidence="2">Caspase family protein</fullName>
    </submittedName>
</protein>
<dbReference type="PANTHER" id="PTHR22576">
    <property type="entry name" value="MUCOSA ASSOCIATED LYMPHOID TISSUE LYMPHOMA TRANSLOCATION PROTEIN 1/PARACASPASE"/>
    <property type="match status" value="1"/>
</dbReference>
<keyword evidence="3" id="KW-1185">Reference proteome</keyword>
<dbReference type="AlphaFoldDB" id="A0A940MXX8"/>
<feature type="domain" description="Caspase family p20" evidence="1">
    <location>
        <begin position="61"/>
        <end position="194"/>
    </location>
</feature>
<dbReference type="Gene3D" id="3.40.50.1460">
    <property type="match status" value="1"/>
</dbReference>
<sequence length="694" mass="73836">MTMATHAAMTRPTHPRPSVWRGITAALARGLRGALLVILLLPGAALAADPPQSSPTQPSPARRIALVVGNSAYRSLGALANPANDATLIAGTLKGLGFDLVGGGPQLNLDKPGFDRVVQQFGAALQDADVGLFYYAGHGLQIGGTNWLVPVGANPTGPRDVDFQMVDAELVLKQMQFARTKLNILILDACRNNPFGGRGLRSSSGGLAEMRAPQGTLIAYATQPGNVAQDGAGANSPFSSALAATLVQPGLDVFRLFNQVGLAVKRETAGDQQPWVSSSPIEGEFFFAAAPGAGAVPQPAADPDQQFWQSVANSNQPAEYRAYLSQFPQGRYAELARARLAPPPLPGKPEALAALPSFRPNRPPTPARPPAEAVPSLFLASVRALNEVGRSAEHGYLGYAREFNPDRGPTGRETSVSFPNVFGPTEREALRQLSLALAGGGSGSARAAVFADVTEPLALPRPPPGARPAPVQAEPLPIAAERFVAAANALMGVLEQARPYYDANNFLDDRFARGRAMHPGIIAAYRDFLTARIGLTEALRALVPAERETYLSGARPEIRPAQVLVQSNLTQARQLLGFMVAGLEGGKDPRGIDQNRLQAEIDLYERSLNELQSRVRGGDGTVSEAMFGTGGAIRINFYLKSAGEFLTISRYLLRQLRARRPIEDLYFSFRTGYENDVLSRFNSLVGSANALSGA</sequence>
<evidence type="ECO:0000313" key="2">
    <source>
        <dbReference type="EMBL" id="MBP0493718.1"/>
    </source>
</evidence>
<accession>A0A940MXX8</accession>
<reference evidence="2" key="1">
    <citation type="submission" date="2021-03" db="EMBL/GenBank/DDBJ databases">
        <authorList>
            <person name="So Y."/>
        </authorList>
    </citation>
    <scope>NUCLEOTIDE SEQUENCE</scope>
    <source>
        <strain evidence="2">SG15</strain>
    </source>
</reference>
<dbReference type="GO" id="GO:0006508">
    <property type="term" value="P:proteolysis"/>
    <property type="evidence" value="ECO:0007669"/>
    <property type="project" value="InterPro"/>
</dbReference>
<comment type="caution">
    <text evidence="2">The sequence shown here is derived from an EMBL/GenBank/DDBJ whole genome shotgun (WGS) entry which is preliminary data.</text>
</comment>
<dbReference type="PANTHER" id="PTHR22576:SF37">
    <property type="entry name" value="MUCOSA-ASSOCIATED LYMPHOID TISSUE LYMPHOMA TRANSLOCATION PROTEIN 1"/>
    <property type="match status" value="1"/>
</dbReference>
<proteinExistence type="predicted"/>
<dbReference type="Pfam" id="PF12889">
    <property type="entry name" value="DUF3829"/>
    <property type="match status" value="1"/>
</dbReference>
<dbReference type="InterPro" id="IPR029030">
    <property type="entry name" value="Caspase-like_dom_sf"/>
</dbReference>
<dbReference type="EMBL" id="JAGIZA010000007">
    <property type="protein sequence ID" value="MBP0493718.1"/>
    <property type="molecule type" value="Genomic_DNA"/>
</dbReference>
<dbReference type="InterPro" id="IPR001309">
    <property type="entry name" value="Pept_C14_p20"/>
</dbReference>
<dbReference type="InterPro" id="IPR024291">
    <property type="entry name" value="DUF3829"/>
</dbReference>
<dbReference type="Proteomes" id="UP000677537">
    <property type="component" value="Unassembled WGS sequence"/>
</dbReference>
<dbReference type="PROSITE" id="PS50208">
    <property type="entry name" value="CASPASE_P20"/>
    <property type="match status" value="1"/>
</dbReference>
<dbReference type="InterPro" id="IPR052039">
    <property type="entry name" value="Caspase-related_regulators"/>
</dbReference>
<organism evidence="2 3">
    <name type="scientific">Roseomonas indoligenes</name>
    <dbReference type="NCBI Taxonomy" id="2820811"/>
    <lineage>
        <taxon>Bacteria</taxon>
        <taxon>Pseudomonadati</taxon>
        <taxon>Pseudomonadota</taxon>
        <taxon>Alphaproteobacteria</taxon>
        <taxon>Acetobacterales</taxon>
        <taxon>Roseomonadaceae</taxon>
        <taxon>Roseomonas</taxon>
    </lineage>
</organism>
<dbReference type="GO" id="GO:0004197">
    <property type="term" value="F:cysteine-type endopeptidase activity"/>
    <property type="evidence" value="ECO:0007669"/>
    <property type="project" value="InterPro"/>
</dbReference>
<gene>
    <name evidence="2" type="ORF">J5Y10_13105</name>
</gene>
<dbReference type="InterPro" id="IPR011600">
    <property type="entry name" value="Pept_C14_caspase"/>
</dbReference>
<evidence type="ECO:0000313" key="3">
    <source>
        <dbReference type="Proteomes" id="UP000677537"/>
    </source>
</evidence>
<name>A0A940MXX8_9PROT</name>
<dbReference type="SUPFAM" id="SSF52129">
    <property type="entry name" value="Caspase-like"/>
    <property type="match status" value="1"/>
</dbReference>
<evidence type="ECO:0000259" key="1">
    <source>
        <dbReference type="PROSITE" id="PS50208"/>
    </source>
</evidence>
<dbReference type="Pfam" id="PF00656">
    <property type="entry name" value="Peptidase_C14"/>
    <property type="match status" value="1"/>
</dbReference>